<comment type="caution">
    <text evidence="2">The sequence shown here is derived from an EMBL/GenBank/DDBJ whole genome shotgun (WGS) entry which is preliminary data.</text>
</comment>
<name>A0A5M6CQ77_9BACT</name>
<gene>
    <name evidence="2" type="ORF">F0919_05480</name>
</gene>
<keyword evidence="1" id="KW-0472">Membrane</keyword>
<protein>
    <submittedName>
        <fullName evidence="2">Uncharacterized protein</fullName>
    </submittedName>
</protein>
<evidence type="ECO:0000313" key="2">
    <source>
        <dbReference type="EMBL" id="KAA5537123.1"/>
    </source>
</evidence>
<dbReference type="AlphaFoldDB" id="A0A5M6CQ77"/>
<feature type="transmembrane region" description="Helical" evidence="1">
    <location>
        <begin position="12"/>
        <end position="35"/>
    </location>
</feature>
<keyword evidence="1" id="KW-1133">Transmembrane helix</keyword>
<dbReference type="Proteomes" id="UP000323632">
    <property type="component" value="Unassembled WGS sequence"/>
</dbReference>
<reference evidence="2 3" key="1">
    <citation type="submission" date="2019-09" db="EMBL/GenBank/DDBJ databases">
        <title>Genome sequence and assembly of Taibaiella sp.</title>
        <authorList>
            <person name="Chhetri G."/>
        </authorList>
    </citation>
    <scope>NUCLEOTIDE SEQUENCE [LARGE SCALE GENOMIC DNA]</scope>
    <source>
        <strain evidence="2 3">KVB11</strain>
    </source>
</reference>
<keyword evidence="3" id="KW-1185">Reference proteome</keyword>
<dbReference type="RefSeq" id="WP_150031699.1">
    <property type="nucleotide sequence ID" value="NZ_VWSH01000001.1"/>
</dbReference>
<accession>A0A5M6CQ77</accession>
<feature type="transmembrane region" description="Helical" evidence="1">
    <location>
        <begin position="76"/>
        <end position="97"/>
    </location>
</feature>
<evidence type="ECO:0000256" key="1">
    <source>
        <dbReference type="SAM" id="Phobius"/>
    </source>
</evidence>
<sequence>MENNQKITLGKNLRLTAIVLAVPLLLIIPLIAMQFTNEVKWSAADFAVGGTLLMSLGLGCEFILRRTRAIKLRLMFCAILIIIFFLIWAELAVGIFGSPFAGS</sequence>
<feature type="transmembrane region" description="Helical" evidence="1">
    <location>
        <begin position="41"/>
        <end position="64"/>
    </location>
</feature>
<organism evidence="2 3">
    <name type="scientific">Taibaiella lutea</name>
    <dbReference type="NCBI Taxonomy" id="2608001"/>
    <lineage>
        <taxon>Bacteria</taxon>
        <taxon>Pseudomonadati</taxon>
        <taxon>Bacteroidota</taxon>
        <taxon>Chitinophagia</taxon>
        <taxon>Chitinophagales</taxon>
        <taxon>Chitinophagaceae</taxon>
        <taxon>Taibaiella</taxon>
    </lineage>
</organism>
<keyword evidence="1" id="KW-0812">Transmembrane</keyword>
<proteinExistence type="predicted"/>
<dbReference type="EMBL" id="VWSH01000001">
    <property type="protein sequence ID" value="KAA5537123.1"/>
    <property type="molecule type" value="Genomic_DNA"/>
</dbReference>
<evidence type="ECO:0000313" key="3">
    <source>
        <dbReference type="Proteomes" id="UP000323632"/>
    </source>
</evidence>